<reference evidence="4" key="1">
    <citation type="submission" date="2019-07" db="EMBL/GenBank/DDBJ databases">
        <authorList>
            <person name="Palmer J.M."/>
        </authorList>
    </citation>
    <scope>NUCLEOTIDE SEQUENCE</scope>
    <source>
        <strain evidence="4">PC9</strain>
    </source>
</reference>
<evidence type="ECO:0000256" key="2">
    <source>
        <dbReference type="SAM" id="MobiDB-lite"/>
    </source>
</evidence>
<dbReference type="OrthoDB" id="623670at2759"/>
<evidence type="ECO:0000313" key="4">
    <source>
        <dbReference type="EMBL" id="KAF7440771.1"/>
    </source>
</evidence>
<dbReference type="InterPro" id="IPR036908">
    <property type="entry name" value="RlpA-like_sf"/>
</dbReference>
<dbReference type="AlphaFoldDB" id="A0A8H7A6B7"/>
<dbReference type="GeneID" id="59370960"/>
<organism evidence="4 5">
    <name type="scientific">Pleurotus ostreatus</name>
    <name type="common">Oyster mushroom</name>
    <name type="synonym">White-rot fungus</name>
    <dbReference type="NCBI Taxonomy" id="5322"/>
    <lineage>
        <taxon>Eukaryota</taxon>
        <taxon>Fungi</taxon>
        <taxon>Dikarya</taxon>
        <taxon>Basidiomycota</taxon>
        <taxon>Agaricomycotina</taxon>
        <taxon>Agaricomycetes</taxon>
        <taxon>Agaricomycetidae</taxon>
        <taxon>Agaricales</taxon>
        <taxon>Pleurotineae</taxon>
        <taxon>Pleurotaceae</taxon>
        <taxon>Pleurotus</taxon>
    </lineage>
</organism>
<dbReference type="Proteomes" id="UP000623687">
    <property type="component" value="Unassembled WGS sequence"/>
</dbReference>
<protein>
    <submittedName>
        <fullName evidence="4">Uncharacterized protein</fullName>
    </submittedName>
</protein>
<name>A0A8H7A6B7_PLEOS</name>
<dbReference type="VEuPathDB" id="FungiDB:PC9H_001119"/>
<sequence length="262" mass="26843">MRLSLIHIALALVGVSAEPIAIGRREAKGKEPVSAQLSSQNGTYHFLAKRFDDCRFTYYAAGLGACGHTNTDNDFIVALNAAQYSGGSHCGQTITISYKGKTAQAKIMDLCPGCPFGGLDLTPALFGYFDSLDKGVITGSWVFGAGGEAKAAVVKATTTSTPKPKPTTTSTSTRRTTSTTPTSTRTTATTSTQASTTSRTAVPTTSTTSTSTSSTSTTPTTTASSNVAGAVAKPQVSSLIDVINAAVISLGQLAVAAVRANN</sequence>
<comment type="caution">
    <text evidence="4">The sequence shown here is derived from an EMBL/GenBank/DDBJ whole genome shotgun (WGS) entry which is preliminary data.</text>
</comment>
<dbReference type="InterPro" id="IPR051477">
    <property type="entry name" value="Expansin_CellWall"/>
</dbReference>
<dbReference type="SUPFAM" id="SSF50685">
    <property type="entry name" value="Barwin-like endoglucanases"/>
    <property type="match status" value="1"/>
</dbReference>
<gene>
    <name evidence="4" type="ORF">PC9H_001119</name>
</gene>
<dbReference type="Gene3D" id="2.40.40.10">
    <property type="entry name" value="RlpA-like domain"/>
    <property type="match status" value="1"/>
</dbReference>
<evidence type="ECO:0000256" key="1">
    <source>
        <dbReference type="ARBA" id="ARBA00022729"/>
    </source>
</evidence>
<dbReference type="PANTHER" id="PTHR31836:SF28">
    <property type="entry name" value="SRCR DOMAIN-CONTAINING PROTEIN-RELATED"/>
    <property type="match status" value="1"/>
</dbReference>
<dbReference type="CDD" id="cd22191">
    <property type="entry name" value="DPBB_RlpA_EXP_N-like"/>
    <property type="match status" value="1"/>
</dbReference>
<feature type="compositionally biased region" description="Low complexity" evidence="2">
    <location>
        <begin position="155"/>
        <end position="225"/>
    </location>
</feature>
<keyword evidence="5" id="KW-1185">Reference proteome</keyword>
<proteinExistence type="predicted"/>
<dbReference type="EMBL" id="JACETU010000001">
    <property type="protein sequence ID" value="KAF7440771.1"/>
    <property type="molecule type" value="Genomic_DNA"/>
</dbReference>
<keyword evidence="1 3" id="KW-0732">Signal</keyword>
<feature type="region of interest" description="Disordered" evidence="2">
    <location>
        <begin position="154"/>
        <end position="225"/>
    </location>
</feature>
<feature type="signal peptide" evidence="3">
    <location>
        <begin position="1"/>
        <end position="17"/>
    </location>
</feature>
<dbReference type="PANTHER" id="PTHR31836">
    <property type="match status" value="1"/>
</dbReference>
<dbReference type="RefSeq" id="XP_036636615.1">
    <property type="nucleotide sequence ID" value="XM_036770770.1"/>
</dbReference>
<accession>A0A8H7A6B7</accession>
<evidence type="ECO:0000313" key="5">
    <source>
        <dbReference type="Proteomes" id="UP000623687"/>
    </source>
</evidence>
<feature type="chain" id="PRO_5034525402" evidence="3">
    <location>
        <begin position="18"/>
        <end position="262"/>
    </location>
</feature>
<evidence type="ECO:0000256" key="3">
    <source>
        <dbReference type="SAM" id="SignalP"/>
    </source>
</evidence>